<evidence type="ECO:0000256" key="6">
    <source>
        <dbReference type="SAM" id="SignalP"/>
    </source>
</evidence>
<gene>
    <name evidence="8" type="ORF">H8710_13100</name>
</gene>
<evidence type="ECO:0000256" key="3">
    <source>
        <dbReference type="ARBA" id="ARBA00023110"/>
    </source>
</evidence>
<comment type="function">
    <text evidence="1">PPIases accelerate the folding of proteins. It catalyzes the cis-trans isomerization of proline imidic peptide bonds in oligopeptides.</text>
</comment>
<name>A0A926I3U6_9FIRM</name>
<dbReference type="Gene3D" id="2.40.100.10">
    <property type="entry name" value="Cyclophilin-like"/>
    <property type="match status" value="1"/>
</dbReference>
<dbReference type="PRINTS" id="PR00153">
    <property type="entry name" value="CSAPPISMRASE"/>
</dbReference>
<dbReference type="PROSITE" id="PS50072">
    <property type="entry name" value="CSA_PPIASE_2"/>
    <property type="match status" value="1"/>
</dbReference>
<evidence type="ECO:0000256" key="1">
    <source>
        <dbReference type="ARBA" id="ARBA00002388"/>
    </source>
</evidence>
<evidence type="ECO:0000256" key="2">
    <source>
        <dbReference type="ARBA" id="ARBA00013194"/>
    </source>
</evidence>
<dbReference type="PANTHER" id="PTHR45625">
    <property type="entry name" value="PEPTIDYL-PROLYL CIS-TRANS ISOMERASE-RELATED"/>
    <property type="match status" value="1"/>
</dbReference>
<evidence type="ECO:0000313" key="8">
    <source>
        <dbReference type="EMBL" id="MBC8560998.1"/>
    </source>
</evidence>
<keyword evidence="4 8" id="KW-0413">Isomerase</keyword>
<dbReference type="EMBL" id="JACRSV010000007">
    <property type="protein sequence ID" value="MBC8560998.1"/>
    <property type="molecule type" value="Genomic_DNA"/>
</dbReference>
<reference evidence="8" key="1">
    <citation type="submission" date="2020-08" db="EMBL/GenBank/DDBJ databases">
        <title>Genome public.</title>
        <authorList>
            <person name="Liu C."/>
            <person name="Sun Q."/>
        </authorList>
    </citation>
    <scope>NUCLEOTIDE SEQUENCE</scope>
    <source>
        <strain evidence="8">NSJ-33</strain>
    </source>
</reference>
<feature type="compositionally biased region" description="Low complexity" evidence="5">
    <location>
        <begin position="287"/>
        <end position="309"/>
    </location>
</feature>
<dbReference type="PROSITE" id="PS51257">
    <property type="entry name" value="PROKAR_LIPOPROTEIN"/>
    <property type="match status" value="1"/>
</dbReference>
<dbReference type="InterPro" id="IPR002130">
    <property type="entry name" value="Cyclophilin-type_PPIase_dom"/>
</dbReference>
<dbReference type="SUPFAM" id="SSF50891">
    <property type="entry name" value="Cyclophilin-like"/>
    <property type="match status" value="1"/>
</dbReference>
<sequence>MKRLLKLLPALLALSMLFTGCSGTGGIDPASINYVQLEEPKAGQDIAVFDTSMGEITVLLYTDEVPEIVQNFKDLVNEGYFDGQVIFQIDPDYKVAAFGSPDKEGEEGKTNDDKPKKAEYSQNLWPFAGSVCTITYQQGALFKKPYYDSRSFFLGDAELTQEDRTQMSENGFPVMMKNAFETMGGIPAYSQYHSVYGKVISGMDVVNAMTQVAYNEVQPTEEELKKAEKNGVELMAVKRPQEDIVINKVTLSTYDPAHFDSLENCLTTEELNALKEKSQKEQEELDAASAASAVGESGSSSDSSTSSEE</sequence>
<proteinExistence type="predicted"/>
<dbReference type="InterPro" id="IPR029000">
    <property type="entry name" value="Cyclophilin-like_dom_sf"/>
</dbReference>
<protein>
    <recommendedName>
        <fullName evidence="2">peptidylprolyl isomerase</fullName>
        <ecNumber evidence="2">5.2.1.8</ecNumber>
    </recommendedName>
</protein>
<dbReference type="InterPro" id="IPR044666">
    <property type="entry name" value="Cyclophilin_A-like"/>
</dbReference>
<evidence type="ECO:0000256" key="5">
    <source>
        <dbReference type="SAM" id="MobiDB-lite"/>
    </source>
</evidence>
<keyword evidence="6" id="KW-0732">Signal</keyword>
<feature type="domain" description="PPIase cyclophilin-type" evidence="7">
    <location>
        <begin position="45"/>
        <end position="251"/>
    </location>
</feature>
<dbReference type="Proteomes" id="UP000610760">
    <property type="component" value="Unassembled WGS sequence"/>
</dbReference>
<keyword evidence="3" id="KW-0697">Rotamase</keyword>
<accession>A0A926I3U6</accession>
<dbReference type="RefSeq" id="WP_249296300.1">
    <property type="nucleotide sequence ID" value="NZ_JACRSV010000007.1"/>
</dbReference>
<dbReference type="Pfam" id="PF00160">
    <property type="entry name" value="Pro_isomerase"/>
    <property type="match status" value="1"/>
</dbReference>
<dbReference type="PANTHER" id="PTHR45625:SF4">
    <property type="entry name" value="PEPTIDYLPROLYL ISOMERASE DOMAIN AND WD REPEAT-CONTAINING PROTEIN 1"/>
    <property type="match status" value="1"/>
</dbReference>
<evidence type="ECO:0000256" key="4">
    <source>
        <dbReference type="ARBA" id="ARBA00023235"/>
    </source>
</evidence>
<feature type="signal peptide" evidence="6">
    <location>
        <begin position="1"/>
        <end position="24"/>
    </location>
</feature>
<dbReference type="GO" id="GO:0003755">
    <property type="term" value="F:peptidyl-prolyl cis-trans isomerase activity"/>
    <property type="evidence" value="ECO:0007669"/>
    <property type="project" value="UniProtKB-KW"/>
</dbReference>
<organism evidence="8 9">
    <name type="scientific">Fumia xinanensis</name>
    <dbReference type="NCBI Taxonomy" id="2763659"/>
    <lineage>
        <taxon>Bacteria</taxon>
        <taxon>Bacillati</taxon>
        <taxon>Bacillota</taxon>
        <taxon>Clostridia</taxon>
        <taxon>Eubacteriales</taxon>
        <taxon>Oscillospiraceae</taxon>
        <taxon>Fumia</taxon>
    </lineage>
</organism>
<dbReference type="EC" id="5.2.1.8" evidence="2"/>
<keyword evidence="9" id="KW-1185">Reference proteome</keyword>
<comment type="caution">
    <text evidence="8">The sequence shown here is derived from an EMBL/GenBank/DDBJ whole genome shotgun (WGS) entry which is preliminary data.</text>
</comment>
<feature type="chain" id="PRO_5039368419" description="peptidylprolyl isomerase" evidence="6">
    <location>
        <begin position="25"/>
        <end position="309"/>
    </location>
</feature>
<evidence type="ECO:0000259" key="7">
    <source>
        <dbReference type="PROSITE" id="PS50072"/>
    </source>
</evidence>
<feature type="region of interest" description="Disordered" evidence="5">
    <location>
        <begin position="276"/>
        <end position="309"/>
    </location>
</feature>
<dbReference type="AlphaFoldDB" id="A0A926I3U6"/>
<evidence type="ECO:0000313" key="9">
    <source>
        <dbReference type="Proteomes" id="UP000610760"/>
    </source>
</evidence>